<feature type="binding site" evidence="8">
    <location>
        <begin position="10"/>
        <end position="17"/>
    </location>
    <ligand>
        <name>GTP</name>
        <dbReference type="ChEBI" id="CHEBI:37565"/>
    </ligand>
</feature>
<feature type="region of interest" description="G1" evidence="9">
    <location>
        <begin position="10"/>
        <end position="17"/>
    </location>
</feature>
<keyword evidence="6 8" id="KW-0694">RNA-binding</keyword>
<keyword evidence="3 8" id="KW-1003">Cell membrane</keyword>
<evidence type="ECO:0000313" key="14">
    <source>
        <dbReference type="Proteomes" id="UP000323594"/>
    </source>
</evidence>
<dbReference type="InterPro" id="IPR004044">
    <property type="entry name" value="KH_dom_type_2"/>
</dbReference>
<reference evidence="13" key="1">
    <citation type="submission" date="2015-01" db="EMBL/GenBank/DDBJ databases">
        <authorList>
            <person name="Manzoor Shahid"/>
            <person name="Zubair Saima"/>
        </authorList>
    </citation>
    <scope>NUCLEOTIDE SEQUENCE [LARGE SCALE GENOMIC DNA]</scope>
    <source>
        <strain evidence="13">V1</strain>
    </source>
</reference>
<gene>
    <name evidence="8 11" type="primary">era</name>
    <name evidence="12" type="ORF">FUT82_13225</name>
    <name evidence="11" type="ORF">TPHV1_150069</name>
</gene>
<keyword evidence="4" id="KW-0997">Cell inner membrane</keyword>
<dbReference type="NCBIfam" id="TIGR00231">
    <property type="entry name" value="small_GTP"/>
    <property type="match status" value="1"/>
</dbReference>
<feature type="region of interest" description="G3" evidence="9">
    <location>
        <begin position="57"/>
        <end position="60"/>
    </location>
</feature>
<dbReference type="InterPro" id="IPR015946">
    <property type="entry name" value="KH_dom-like_a/b"/>
</dbReference>
<dbReference type="OrthoDB" id="9805918at2"/>
<dbReference type="SUPFAM" id="SSF52540">
    <property type="entry name" value="P-loop containing nucleoside triphosphate hydrolases"/>
    <property type="match status" value="1"/>
</dbReference>
<sequence>MRSGIVTIIGRPSAGKSTFLNTACGEKVSIVSDIPQTTRNAVRGIVNTNKGQIVFIDTPGYHASEKKFNKQLQEITCAKLAEADAILYLVDSSKEFGVEEESICALLSTLQNKIVIGLNKVDLPEAKPQLLTVNITNRLSEIPLNRFIQISAEKDQKINELLSCLMTLLPEGEPLYPPDFYTDQDPAFRITEIIREQAILHTREEVPHALYVGIEDLEMKKDGKVLWCRAFIAVDREGQKAMLIGKDAAVIKNIRITAIRTLRKIFPYKIDLDIRVKVDKNWRRKEQLVKNLLKS</sequence>
<dbReference type="EMBL" id="CP042817">
    <property type="protein sequence ID" value="QEJ98861.1"/>
    <property type="molecule type" value="Genomic_DNA"/>
</dbReference>
<dbReference type="InterPro" id="IPR006073">
    <property type="entry name" value="GTP-bd"/>
</dbReference>
<reference evidence="11" key="2">
    <citation type="submission" date="2015-01" db="EMBL/GenBank/DDBJ databases">
        <authorList>
            <person name="Xiang T."/>
            <person name="Song Y."/>
            <person name="Huang L."/>
            <person name="Wang B."/>
            <person name="Wu P."/>
        </authorList>
    </citation>
    <scope>NUCLEOTIDE SEQUENCE [LARGE SCALE GENOMIC DNA]</scope>
    <source>
        <strain evidence="11">V1</strain>
    </source>
</reference>
<evidence type="ECO:0000256" key="5">
    <source>
        <dbReference type="ARBA" id="ARBA00022741"/>
    </source>
</evidence>
<dbReference type="AlphaFoldDB" id="A0A0B7GUH5"/>
<feature type="region of interest" description="G5" evidence="9">
    <location>
        <begin position="150"/>
        <end position="152"/>
    </location>
</feature>
<dbReference type="SUPFAM" id="SSF54814">
    <property type="entry name" value="Prokaryotic type KH domain (KH-domain type II)"/>
    <property type="match status" value="1"/>
</dbReference>
<dbReference type="Pfam" id="PF01926">
    <property type="entry name" value="MMR_HSR1"/>
    <property type="match status" value="1"/>
</dbReference>
<dbReference type="InterPro" id="IPR030388">
    <property type="entry name" value="G_ERA_dom"/>
</dbReference>
<keyword evidence="8" id="KW-0690">Ribosome biogenesis</keyword>
<keyword evidence="5 8" id="KW-0547">Nucleotide-binding</keyword>
<dbReference type="GO" id="GO:0043024">
    <property type="term" value="F:ribosomal small subunit binding"/>
    <property type="evidence" value="ECO:0007669"/>
    <property type="project" value="TreeGrafter"/>
</dbReference>
<feature type="binding site" evidence="8">
    <location>
        <begin position="57"/>
        <end position="61"/>
    </location>
    <ligand>
        <name>GTP</name>
        <dbReference type="ChEBI" id="CHEBI:37565"/>
    </ligand>
</feature>
<evidence type="ECO:0000256" key="3">
    <source>
        <dbReference type="ARBA" id="ARBA00022475"/>
    </source>
</evidence>
<dbReference type="HAMAP" id="MF_00367">
    <property type="entry name" value="GTPase_Era"/>
    <property type="match status" value="1"/>
</dbReference>
<dbReference type="GO" id="GO:0070181">
    <property type="term" value="F:small ribosomal subunit rRNA binding"/>
    <property type="evidence" value="ECO:0007669"/>
    <property type="project" value="UniProtKB-UniRule"/>
</dbReference>
<dbReference type="RefSeq" id="WP_044634454.1">
    <property type="nucleotide sequence ID" value="NZ_CDNC01000007.1"/>
</dbReference>
<comment type="function">
    <text evidence="8">An essential GTPase that binds both GDP and GTP, with rapid nucleotide exchange. Plays a role in 16S rRNA processing and 30S ribosomal subunit biogenesis and possibly also in cell cycle regulation and energy metabolism.</text>
</comment>
<name>A0A0B7GUH5_TREPH</name>
<dbReference type="CDD" id="cd04163">
    <property type="entry name" value="Era"/>
    <property type="match status" value="1"/>
</dbReference>
<dbReference type="Pfam" id="PF07650">
    <property type="entry name" value="KH_2"/>
    <property type="match status" value="1"/>
</dbReference>
<dbReference type="GO" id="GO:0005829">
    <property type="term" value="C:cytosol"/>
    <property type="evidence" value="ECO:0007669"/>
    <property type="project" value="TreeGrafter"/>
</dbReference>
<evidence type="ECO:0000256" key="6">
    <source>
        <dbReference type="ARBA" id="ARBA00022884"/>
    </source>
</evidence>
<feature type="binding site" evidence="8">
    <location>
        <begin position="119"/>
        <end position="122"/>
    </location>
    <ligand>
        <name>GTP</name>
        <dbReference type="ChEBI" id="CHEBI:37565"/>
    </ligand>
</feature>
<keyword evidence="8" id="KW-0963">Cytoplasm</keyword>
<dbReference type="NCBIfam" id="NF000908">
    <property type="entry name" value="PRK00089.1"/>
    <property type="match status" value="1"/>
</dbReference>
<accession>A0A0B7GUH5</accession>
<feature type="region of interest" description="G2" evidence="9">
    <location>
        <begin position="36"/>
        <end position="40"/>
    </location>
</feature>
<dbReference type="GO" id="GO:0003924">
    <property type="term" value="F:GTPase activity"/>
    <property type="evidence" value="ECO:0007669"/>
    <property type="project" value="UniProtKB-UniRule"/>
</dbReference>
<keyword evidence="7 8" id="KW-0342">GTP-binding</keyword>
<keyword evidence="8" id="KW-0472">Membrane</keyword>
<evidence type="ECO:0000256" key="8">
    <source>
        <dbReference type="HAMAP-Rule" id="MF_00367"/>
    </source>
</evidence>
<dbReference type="Gene3D" id="3.40.50.300">
    <property type="entry name" value="P-loop containing nucleotide triphosphate hydrolases"/>
    <property type="match status" value="1"/>
</dbReference>
<evidence type="ECO:0000256" key="4">
    <source>
        <dbReference type="ARBA" id="ARBA00022519"/>
    </source>
</evidence>
<evidence type="ECO:0000313" key="11">
    <source>
        <dbReference type="EMBL" id="CEM61187.1"/>
    </source>
</evidence>
<dbReference type="InterPro" id="IPR005662">
    <property type="entry name" value="GTPase_Era-like"/>
</dbReference>
<keyword evidence="13" id="KW-1185">Reference proteome</keyword>
<keyword evidence="8" id="KW-0699">rRNA-binding</keyword>
<feature type="domain" description="Era-type G" evidence="10">
    <location>
        <begin position="2"/>
        <end position="171"/>
    </location>
</feature>
<dbReference type="PANTHER" id="PTHR42698:SF1">
    <property type="entry name" value="GTPASE ERA, MITOCHONDRIAL"/>
    <property type="match status" value="1"/>
</dbReference>
<dbReference type="Proteomes" id="UP000042527">
    <property type="component" value="Unassembled WGS sequence"/>
</dbReference>
<dbReference type="NCBIfam" id="TIGR00436">
    <property type="entry name" value="era"/>
    <property type="match status" value="1"/>
</dbReference>
<protein>
    <recommendedName>
        <fullName evidence="2 8">GTPase Era</fullName>
    </recommendedName>
</protein>
<dbReference type="InterPro" id="IPR009019">
    <property type="entry name" value="KH_sf_prok-type"/>
</dbReference>
<dbReference type="EMBL" id="CDNC01000007">
    <property type="protein sequence ID" value="CEM61187.1"/>
    <property type="molecule type" value="Genomic_DNA"/>
</dbReference>
<dbReference type="GO" id="GO:0000028">
    <property type="term" value="P:ribosomal small subunit assembly"/>
    <property type="evidence" value="ECO:0007669"/>
    <property type="project" value="TreeGrafter"/>
</dbReference>
<evidence type="ECO:0000256" key="2">
    <source>
        <dbReference type="ARBA" id="ARBA00020484"/>
    </source>
</evidence>
<evidence type="ECO:0000313" key="12">
    <source>
        <dbReference type="EMBL" id="QEJ98861.1"/>
    </source>
</evidence>
<comment type="subunit">
    <text evidence="8">Monomer.</text>
</comment>
<dbReference type="InterPro" id="IPR005225">
    <property type="entry name" value="Small_GTP-bd"/>
</dbReference>
<dbReference type="PROSITE" id="PS51713">
    <property type="entry name" value="G_ERA"/>
    <property type="match status" value="1"/>
</dbReference>
<organism evidence="11 13">
    <name type="scientific">Treponema phagedenis</name>
    <dbReference type="NCBI Taxonomy" id="162"/>
    <lineage>
        <taxon>Bacteria</taxon>
        <taxon>Pseudomonadati</taxon>
        <taxon>Spirochaetota</taxon>
        <taxon>Spirochaetia</taxon>
        <taxon>Spirochaetales</taxon>
        <taxon>Treponemataceae</taxon>
        <taxon>Treponema</taxon>
    </lineage>
</organism>
<dbReference type="GO" id="GO:0005886">
    <property type="term" value="C:plasma membrane"/>
    <property type="evidence" value="ECO:0007669"/>
    <property type="project" value="UniProtKB-SubCell"/>
</dbReference>
<dbReference type="Gene3D" id="3.30.300.20">
    <property type="match status" value="1"/>
</dbReference>
<dbReference type="GO" id="GO:0005525">
    <property type="term" value="F:GTP binding"/>
    <property type="evidence" value="ECO:0007669"/>
    <property type="project" value="UniProtKB-UniRule"/>
</dbReference>
<feature type="region of interest" description="G4" evidence="9">
    <location>
        <begin position="119"/>
        <end position="122"/>
    </location>
</feature>
<reference evidence="12 14" key="3">
    <citation type="submission" date="2019-08" db="EMBL/GenBank/DDBJ databases">
        <authorList>
            <person name="Kuhnert P."/>
        </authorList>
    </citation>
    <scope>NUCLEOTIDE SEQUENCE [LARGE SCALE GENOMIC DNA]</scope>
    <source>
        <strain evidence="12 14">B36.5</strain>
    </source>
</reference>
<evidence type="ECO:0000256" key="7">
    <source>
        <dbReference type="ARBA" id="ARBA00023134"/>
    </source>
</evidence>
<dbReference type="CDD" id="cd22534">
    <property type="entry name" value="KH-II_Era"/>
    <property type="match status" value="1"/>
</dbReference>
<evidence type="ECO:0000259" key="10">
    <source>
        <dbReference type="PROSITE" id="PS51713"/>
    </source>
</evidence>
<proteinExistence type="inferred from homology"/>
<dbReference type="PANTHER" id="PTHR42698">
    <property type="entry name" value="GTPASE ERA"/>
    <property type="match status" value="1"/>
</dbReference>
<evidence type="ECO:0000256" key="1">
    <source>
        <dbReference type="ARBA" id="ARBA00007921"/>
    </source>
</evidence>
<comment type="similarity">
    <text evidence="1 8 9">Belongs to the TRAFAC class TrmE-Era-EngA-EngB-Septin-like GTPase superfamily. Era GTPase family.</text>
</comment>
<dbReference type="Proteomes" id="UP000323594">
    <property type="component" value="Chromosome"/>
</dbReference>
<evidence type="ECO:0000313" key="13">
    <source>
        <dbReference type="Proteomes" id="UP000042527"/>
    </source>
</evidence>
<evidence type="ECO:0000256" key="9">
    <source>
        <dbReference type="PROSITE-ProRule" id="PRU01050"/>
    </source>
</evidence>
<dbReference type="InterPro" id="IPR027417">
    <property type="entry name" value="P-loop_NTPase"/>
</dbReference>
<comment type="subcellular location">
    <subcellularLocation>
        <location evidence="8">Cytoplasm</location>
    </subcellularLocation>
    <subcellularLocation>
        <location evidence="8">Cell membrane</location>
        <topology evidence="8">Peripheral membrane protein</topology>
    </subcellularLocation>
</comment>